<keyword evidence="1" id="KW-0378">Hydrolase</keyword>
<dbReference type="PANTHER" id="PTHR30231:SF41">
    <property type="entry name" value="DNA POLYMERASE III SUBUNIT EPSILON"/>
    <property type="match status" value="1"/>
</dbReference>
<keyword evidence="3" id="KW-0808">Transferase</keyword>
<dbReference type="GO" id="GO:0003887">
    <property type="term" value="F:DNA-directed DNA polymerase activity"/>
    <property type="evidence" value="ECO:0007669"/>
    <property type="project" value="UniProtKB-EC"/>
</dbReference>
<dbReference type="Proteomes" id="UP001232445">
    <property type="component" value="Unassembled WGS sequence"/>
</dbReference>
<feature type="domain" description="Exonuclease" evidence="2">
    <location>
        <begin position="69"/>
        <end position="238"/>
    </location>
</feature>
<keyword evidence="1" id="KW-0540">Nuclease</keyword>
<dbReference type="PANTHER" id="PTHR30231">
    <property type="entry name" value="DNA POLYMERASE III SUBUNIT EPSILON"/>
    <property type="match status" value="1"/>
</dbReference>
<comment type="caution">
    <text evidence="3">The sequence shown here is derived from an EMBL/GenBank/DDBJ whole genome shotgun (WGS) entry which is preliminary data.</text>
</comment>
<organism evidence="3 4">
    <name type="scientific">Caldalkalibacillus uzonensis</name>
    <dbReference type="NCBI Taxonomy" id="353224"/>
    <lineage>
        <taxon>Bacteria</taxon>
        <taxon>Bacillati</taxon>
        <taxon>Bacillota</taxon>
        <taxon>Bacilli</taxon>
        <taxon>Bacillales</taxon>
        <taxon>Bacillaceae</taxon>
        <taxon>Caldalkalibacillus</taxon>
    </lineage>
</organism>
<dbReference type="InterPro" id="IPR013520">
    <property type="entry name" value="Ribonucl_H"/>
</dbReference>
<gene>
    <name evidence="3" type="ORF">J2S00_002353</name>
</gene>
<sequence>MVKERDRVVKFQAVAQRMKQLSERVGSHLYAALSNREKREVWPQASFLRQLEKELREENYLERPLNELPVVVFDVETTGFFPEQGDRILSIGAVRAVGQHILEEDSLYTLVRSDVSIPREVSQLTGITEDDLASAPALADVLTQFFNFIGTDLLAAHHAGHEKAFMQQAVREIGGRSFQHRIVDTSFLVRVVDPGLKQSQLEVCCSLYNIKPENRHHALGDALLAARLWTCLVQDMTAKGINTLQDAYLALSLNKNNCTINNLGGD</sequence>
<dbReference type="InterPro" id="IPR036397">
    <property type="entry name" value="RNaseH_sf"/>
</dbReference>
<evidence type="ECO:0000259" key="2">
    <source>
        <dbReference type="SMART" id="SM00479"/>
    </source>
</evidence>
<accession>A0ABU0CT15</accession>
<dbReference type="EC" id="2.7.7.7" evidence="3"/>
<reference evidence="3 4" key="1">
    <citation type="submission" date="2023-07" db="EMBL/GenBank/DDBJ databases">
        <title>Genomic Encyclopedia of Type Strains, Phase IV (KMG-IV): sequencing the most valuable type-strain genomes for metagenomic binning, comparative biology and taxonomic classification.</title>
        <authorList>
            <person name="Goeker M."/>
        </authorList>
    </citation>
    <scope>NUCLEOTIDE SEQUENCE [LARGE SCALE GENOMIC DNA]</scope>
    <source>
        <strain evidence="3 4">DSM 17740</strain>
    </source>
</reference>
<dbReference type="InterPro" id="IPR012337">
    <property type="entry name" value="RNaseH-like_sf"/>
</dbReference>
<keyword evidence="1" id="KW-0269">Exonuclease</keyword>
<dbReference type="NCBIfam" id="TIGR00573">
    <property type="entry name" value="dnaq"/>
    <property type="match status" value="1"/>
</dbReference>
<evidence type="ECO:0000256" key="1">
    <source>
        <dbReference type="ARBA" id="ARBA00022839"/>
    </source>
</evidence>
<dbReference type="RefSeq" id="WP_307339724.1">
    <property type="nucleotide sequence ID" value="NZ_JAUSUQ010000008.1"/>
</dbReference>
<keyword evidence="4" id="KW-1185">Reference proteome</keyword>
<protein>
    <submittedName>
        <fullName evidence="3">DNA polymerase-3 subunit epsilon</fullName>
        <ecNumber evidence="3">2.7.7.7</ecNumber>
    </submittedName>
</protein>
<keyword evidence="3" id="KW-0548">Nucleotidyltransferase</keyword>
<dbReference type="Gene3D" id="3.30.420.10">
    <property type="entry name" value="Ribonuclease H-like superfamily/Ribonuclease H"/>
    <property type="match status" value="1"/>
</dbReference>
<dbReference type="InterPro" id="IPR006054">
    <property type="entry name" value="DnaQ"/>
</dbReference>
<proteinExistence type="predicted"/>
<dbReference type="SMART" id="SM00479">
    <property type="entry name" value="EXOIII"/>
    <property type="match status" value="1"/>
</dbReference>
<name>A0ABU0CT15_9BACI</name>
<dbReference type="CDD" id="cd06127">
    <property type="entry name" value="DEDDh"/>
    <property type="match status" value="1"/>
</dbReference>
<evidence type="ECO:0000313" key="4">
    <source>
        <dbReference type="Proteomes" id="UP001232445"/>
    </source>
</evidence>
<dbReference type="Pfam" id="PF00929">
    <property type="entry name" value="RNase_T"/>
    <property type="match status" value="1"/>
</dbReference>
<dbReference type="SUPFAM" id="SSF53098">
    <property type="entry name" value="Ribonuclease H-like"/>
    <property type="match status" value="1"/>
</dbReference>
<evidence type="ECO:0000313" key="3">
    <source>
        <dbReference type="EMBL" id="MDQ0339565.1"/>
    </source>
</evidence>
<dbReference type="NCBIfam" id="NF005836">
    <property type="entry name" value="PRK07740.1"/>
    <property type="match status" value="1"/>
</dbReference>
<dbReference type="EMBL" id="JAUSUQ010000008">
    <property type="protein sequence ID" value="MDQ0339565.1"/>
    <property type="molecule type" value="Genomic_DNA"/>
</dbReference>